<evidence type="ECO:0000256" key="3">
    <source>
        <dbReference type="SAM" id="SignalP"/>
    </source>
</evidence>
<comment type="similarity">
    <text evidence="1">Belongs to the peptidase A1 family.</text>
</comment>
<dbReference type="OrthoDB" id="771136at2759"/>
<sequence>MSSSAMLNIRSLTLLSLASSALAAGTLDFAIRKQVKPQLKPRFDRRDAFDTSVFTDDGSAYYLNISVGSPGQLQTVSLDTGSSDLFVTSSTAPFCQNNTCVGGTFDASKSSTFQVVTPGAFDITFGDGTTDDGDLVSDVVQIRDRVITNVTLGLAYNVNPSNGIQEGLLGLGYSLRESSVLTNGIQYPNFVETLVNAGAIASRFYSLYLSNLGQYGSIIFGGVDTQKFEGNLVTLNCYPARNFTSSFQLTMSNVTMVDGNGTTIQLISRNNTQTGFFDSGATAWNVAEATYIRIVDVNPSGKQYCALLVSPSPTNSGNAWGDAIMRAGYFVYDLDNNQVSVGQARYSDESNIVAVQAGPHGLANAINQPRYAQTAQTNPPVPFATDLSRKASVFTISSTIGVATGSTAVSLGNSGSITLKSATFSSRTSSPAGSSASKTSSSLDGLSTRTVANAPTTSKSSLTPSQTNSYESSSSCTLDTWYPSTTASMDDIAALRARVAELEEQIKGCGCYW</sequence>
<evidence type="ECO:0000256" key="2">
    <source>
        <dbReference type="SAM" id="MobiDB-lite"/>
    </source>
</evidence>
<dbReference type="SUPFAM" id="SSF50630">
    <property type="entry name" value="Acid proteases"/>
    <property type="match status" value="1"/>
</dbReference>
<dbReference type="GO" id="GO:0004190">
    <property type="term" value="F:aspartic-type endopeptidase activity"/>
    <property type="evidence" value="ECO:0007669"/>
    <property type="project" value="InterPro"/>
</dbReference>
<dbReference type="PROSITE" id="PS51767">
    <property type="entry name" value="PEPTIDASE_A1"/>
    <property type="match status" value="1"/>
</dbReference>
<accession>A0A9N8KQS1</accession>
<name>A0A9N8KQS1_9PEZI</name>
<evidence type="ECO:0000313" key="6">
    <source>
        <dbReference type="Proteomes" id="UP000745764"/>
    </source>
</evidence>
<evidence type="ECO:0000313" key="5">
    <source>
        <dbReference type="EMBL" id="CAD0112673.1"/>
    </source>
</evidence>
<dbReference type="PANTHER" id="PTHR47966:SF65">
    <property type="entry name" value="ASPARTIC-TYPE ENDOPEPTIDASE"/>
    <property type="match status" value="1"/>
</dbReference>
<feature type="region of interest" description="Disordered" evidence="2">
    <location>
        <begin position="425"/>
        <end position="475"/>
    </location>
</feature>
<comment type="caution">
    <text evidence="5">The sequence shown here is derived from an EMBL/GenBank/DDBJ whole genome shotgun (WGS) entry which is preliminary data.</text>
</comment>
<dbReference type="Pfam" id="PF00026">
    <property type="entry name" value="Asp"/>
    <property type="match status" value="2"/>
</dbReference>
<dbReference type="Proteomes" id="UP000745764">
    <property type="component" value="Unassembled WGS sequence"/>
</dbReference>
<protein>
    <recommendedName>
        <fullName evidence="4">Peptidase A1 domain-containing protein</fullName>
    </recommendedName>
</protein>
<feature type="chain" id="PRO_5040267388" description="Peptidase A1 domain-containing protein" evidence="3">
    <location>
        <begin position="24"/>
        <end position="513"/>
    </location>
</feature>
<dbReference type="InterPro" id="IPR021109">
    <property type="entry name" value="Peptidase_aspartic_dom_sf"/>
</dbReference>
<keyword evidence="3" id="KW-0732">Signal</keyword>
<keyword evidence="6" id="KW-1185">Reference proteome</keyword>
<dbReference type="PANTHER" id="PTHR47966">
    <property type="entry name" value="BETA-SITE APP-CLEAVING ENZYME, ISOFORM A-RELATED"/>
    <property type="match status" value="1"/>
</dbReference>
<dbReference type="PRINTS" id="PR00792">
    <property type="entry name" value="PEPSIN"/>
</dbReference>
<evidence type="ECO:0000256" key="1">
    <source>
        <dbReference type="ARBA" id="ARBA00007447"/>
    </source>
</evidence>
<feature type="compositionally biased region" description="Low complexity" evidence="2">
    <location>
        <begin position="425"/>
        <end position="447"/>
    </location>
</feature>
<dbReference type="InterPro" id="IPR001461">
    <property type="entry name" value="Aspartic_peptidase_A1"/>
</dbReference>
<feature type="signal peptide" evidence="3">
    <location>
        <begin position="1"/>
        <end position="23"/>
    </location>
</feature>
<reference evidence="5" key="1">
    <citation type="submission" date="2020-06" db="EMBL/GenBank/DDBJ databases">
        <authorList>
            <person name="Onetto C."/>
        </authorList>
    </citation>
    <scope>NUCLEOTIDE SEQUENCE</scope>
</reference>
<gene>
    <name evidence="5" type="ORF">AWRI4620_LOCUS6928</name>
</gene>
<evidence type="ECO:0000259" key="4">
    <source>
        <dbReference type="PROSITE" id="PS51767"/>
    </source>
</evidence>
<dbReference type="AlphaFoldDB" id="A0A9N8KQS1"/>
<dbReference type="GO" id="GO:0006508">
    <property type="term" value="P:proteolysis"/>
    <property type="evidence" value="ECO:0007669"/>
    <property type="project" value="InterPro"/>
</dbReference>
<feature type="domain" description="Peptidase A1" evidence="4">
    <location>
        <begin position="61"/>
        <end position="384"/>
    </location>
</feature>
<feature type="compositionally biased region" description="Polar residues" evidence="2">
    <location>
        <begin position="448"/>
        <end position="475"/>
    </location>
</feature>
<dbReference type="Gene3D" id="2.40.70.10">
    <property type="entry name" value="Acid Proteases"/>
    <property type="match status" value="3"/>
</dbReference>
<dbReference type="InterPro" id="IPR033121">
    <property type="entry name" value="PEPTIDASE_A1"/>
</dbReference>
<organism evidence="5 6">
    <name type="scientific">Aureobasidium uvarum</name>
    <dbReference type="NCBI Taxonomy" id="2773716"/>
    <lineage>
        <taxon>Eukaryota</taxon>
        <taxon>Fungi</taxon>
        <taxon>Dikarya</taxon>
        <taxon>Ascomycota</taxon>
        <taxon>Pezizomycotina</taxon>
        <taxon>Dothideomycetes</taxon>
        <taxon>Dothideomycetidae</taxon>
        <taxon>Dothideales</taxon>
        <taxon>Saccotheciaceae</taxon>
        <taxon>Aureobasidium</taxon>
    </lineage>
</organism>
<proteinExistence type="inferred from homology"/>
<dbReference type="EMBL" id="CAINUL010000015">
    <property type="protein sequence ID" value="CAD0112673.1"/>
    <property type="molecule type" value="Genomic_DNA"/>
</dbReference>